<evidence type="ECO:0000256" key="6">
    <source>
        <dbReference type="ARBA" id="ARBA00022795"/>
    </source>
</evidence>
<name>Q221J2_ALBFT</name>
<dbReference type="NCBIfam" id="TIGR01103">
    <property type="entry name" value="fliP"/>
    <property type="match status" value="1"/>
</dbReference>
<dbReference type="PANTHER" id="PTHR30587">
    <property type="entry name" value="FLAGELLAR BIOSYNTHETIC PROTEIN FLIP"/>
    <property type="match status" value="1"/>
</dbReference>
<feature type="transmembrane region" description="Helical" evidence="12">
    <location>
        <begin position="238"/>
        <end position="259"/>
    </location>
</feature>
<accession>Q221J2</accession>
<dbReference type="STRING" id="338969.Rfer_0560"/>
<sequence>MVSDQFVYSALGKGPLSKVAVVLLAILTQSAALAQSAGQLPLLMGSGPSGVSFSVPIQTLLFFTALSFLPAVLLMMTGFTRIVIVLSLMRQALGTQSAPPNQVIVGLSLFLTFLVMGPTLDKVYSEAYLPYTNSGMPFEQALAKAEDPLRQFMSKQTRQSDLALFAKLAKLEPGATAQTVPMRVLVPAFVTSELKSAFQIGFMIFIPFLVIDIVVASVLMSLGMMMLSPVLVALPFKLMLFVLADGWNLLIGSLAASFVT</sequence>
<comment type="subcellular location">
    <subcellularLocation>
        <location evidence="12">Cell membrane</location>
        <topology evidence="12">Multi-pass membrane protein</topology>
    </subcellularLocation>
    <subcellularLocation>
        <location evidence="12">Bacterial flagellum basal body</location>
    </subcellularLocation>
</comment>
<dbReference type="EMBL" id="CP000267">
    <property type="protein sequence ID" value="ABD68311.1"/>
    <property type="molecule type" value="Genomic_DNA"/>
</dbReference>
<evidence type="ECO:0000256" key="4">
    <source>
        <dbReference type="ARBA" id="ARBA00022475"/>
    </source>
</evidence>
<keyword evidence="8 12" id="KW-1133">Transmembrane helix</keyword>
<gene>
    <name evidence="12" type="primary">fliP</name>
    <name evidence="13" type="ordered locus">Rfer_0560</name>
</gene>
<dbReference type="PANTHER" id="PTHR30587:SF0">
    <property type="entry name" value="FLAGELLAR BIOSYNTHETIC PROTEIN FLIP"/>
    <property type="match status" value="1"/>
</dbReference>
<evidence type="ECO:0000256" key="10">
    <source>
        <dbReference type="ARBA" id="ARBA00023143"/>
    </source>
</evidence>
<comment type="similarity">
    <text evidence="1 12">Belongs to the FliP/MopC/SpaP family.</text>
</comment>
<dbReference type="PROSITE" id="PS01061">
    <property type="entry name" value="FLIP_2"/>
    <property type="match status" value="1"/>
</dbReference>
<keyword evidence="11 12" id="KW-1006">Bacterial flagellum protein export</keyword>
<proteinExistence type="inferred from homology"/>
<dbReference type="GO" id="GO:0044781">
    <property type="term" value="P:bacterial-type flagellum organization"/>
    <property type="evidence" value="ECO:0007669"/>
    <property type="project" value="UniProtKB-UniRule"/>
</dbReference>
<dbReference type="eggNOG" id="COG1338">
    <property type="taxonomic scope" value="Bacteria"/>
</dbReference>
<feature type="transmembrane region" description="Helical" evidence="12">
    <location>
        <begin position="101"/>
        <end position="120"/>
    </location>
</feature>
<keyword evidence="9 12" id="KW-0472">Membrane</keyword>
<evidence type="ECO:0000256" key="3">
    <source>
        <dbReference type="ARBA" id="ARBA00022448"/>
    </source>
</evidence>
<dbReference type="GO" id="GO:0005886">
    <property type="term" value="C:plasma membrane"/>
    <property type="evidence" value="ECO:0007669"/>
    <property type="project" value="UniProtKB-SubCell"/>
</dbReference>
<dbReference type="PRINTS" id="PR01302">
    <property type="entry name" value="TYPE3IMPPROT"/>
</dbReference>
<feature type="transmembrane region" description="Helical" evidence="12">
    <location>
        <begin position="200"/>
        <end position="226"/>
    </location>
</feature>
<evidence type="ECO:0000313" key="13">
    <source>
        <dbReference type="EMBL" id="ABD68311.1"/>
    </source>
</evidence>
<keyword evidence="6 12" id="KW-1005">Bacterial flagellum biogenesis</keyword>
<evidence type="ECO:0000256" key="5">
    <source>
        <dbReference type="ARBA" id="ARBA00022692"/>
    </source>
</evidence>
<evidence type="ECO:0000256" key="8">
    <source>
        <dbReference type="ARBA" id="ARBA00022989"/>
    </source>
</evidence>
<evidence type="ECO:0000256" key="7">
    <source>
        <dbReference type="ARBA" id="ARBA00022927"/>
    </source>
</evidence>
<protein>
    <recommendedName>
        <fullName evidence="2 12">Flagellar biosynthetic protein FliP</fullName>
    </recommendedName>
</protein>
<dbReference type="KEGG" id="rfr:Rfer_0560"/>
<evidence type="ECO:0000256" key="9">
    <source>
        <dbReference type="ARBA" id="ARBA00023136"/>
    </source>
</evidence>
<organism evidence="13 14">
    <name type="scientific">Albidiferax ferrireducens (strain ATCC BAA-621 / DSM 15236 / T118)</name>
    <name type="common">Rhodoferax ferrireducens</name>
    <dbReference type="NCBI Taxonomy" id="338969"/>
    <lineage>
        <taxon>Bacteria</taxon>
        <taxon>Pseudomonadati</taxon>
        <taxon>Pseudomonadota</taxon>
        <taxon>Betaproteobacteria</taxon>
        <taxon>Burkholderiales</taxon>
        <taxon>Comamonadaceae</taxon>
        <taxon>Rhodoferax</taxon>
    </lineage>
</organism>
<keyword evidence="5 12" id="KW-0812">Transmembrane</keyword>
<keyword evidence="13" id="KW-0966">Cell projection</keyword>
<dbReference type="InterPro" id="IPR005838">
    <property type="entry name" value="T3SS_IM_P"/>
</dbReference>
<keyword evidence="3 12" id="KW-0813">Transport</keyword>
<keyword evidence="13" id="KW-0969">Cilium</keyword>
<keyword evidence="4 12" id="KW-1003">Cell membrane</keyword>
<keyword evidence="7 12" id="KW-0653">Protein transport</keyword>
<evidence type="ECO:0000313" key="14">
    <source>
        <dbReference type="Proteomes" id="UP000008332"/>
    </source>
</evidence>
<dbReference type="InterPro" id="IPR005837">
    <property type="entry name" value="FliP"/>
</dbReference>
<dbReference type="NCBIfam" id="NF009438">
    <property type="entry name" value="PRK12797.1"/>
    <property type="match status" value="1"/>
</dbReference>
<dbReference type="AlphaFoldDB" id="Q221J2"/>
<keyword evidence="14" id="KW-1185">Reference proteome</keyword>
<reference evidence="14" key="1">
    <citation type="submission" date="2006-02" db="EMBL/GenBank/DDBJ databases">
        <title>Complete sequence of chromosome of Rhodoferax ferrireducens DSM 15236.</title>
        <authorList>
            <person name="Copeland A."/>
            <person name="Lucas S."/>
            <person name="Lapidus A."/>
            <person name="Barry K."/>
            <person name="Detter J.C."/>
            <person name="Glavina del Rio T."/>
            <person name="Hammon N."/>
            <person name="Israni S."/>
            <person name="Pitluck S."/>
            <person name="Brettin T."/>
            <person name="Bruce D."/>
            <person name="Han C."/>
            <person name="Tapia R."/>
            <person name="Gilna P."/>
            <person name="Kiss H."/>
            <person name="Schmutz J."/>
            <person name="Larimer F."/>
            <person name="Land M."/>
            <person name="Kyrpides N."/>
            <person name="Ivanova N."/>
            <person name="Richardson P."/>
        </authorList>
    </citation>
    <scope>NUCLEOTIDE SEQUENCE [LARGE SCALE GENOMIC DNA]</scope>
    <source>
        <strain evidence="14">ATCC BAA-621 / DSM 15236 / T118</strain>
    </source>
</reference>
<evidence type="ECO:0000256" key="1">
    <source>
        <dbReference type="ARBA" id="ARBA00006257"/>
    </source>
</evidence>
<evidence type="ECO:0000256" key="2">
    <source>
        <dbReference type="ARBA" id="ARBA00021714"/>
    </source>
</evidence>
<comment type="function">
    <text evidence="12">Plays a role in the flagellum-specific transport system.</text>
</comment>
<dbReference type="GO" id="GO:0009306">
    <property type="term" value="P:protein secretion"/>
    <property type="evidence" value="ECO:0007669"/>
    <property type="project" value="UniProtKB-UniRule"/>
</dbReference>
<feature type="transmembrane region" description="Helical" evidence="12">
    <location>
        <begin position="60"/>
        <end position="89"/>
    </location>
</feature>
<dbReference type="PROSITE" id="PS01060">
    <property type="entry name" value="FLIP_1"/>
    <property type="match status" value="1"/>
</dbReference>
<dbReference type="GO" id="GO:0009425">
    <property type="term" value="C:bacterial-type flagellum basal body"/>
    <property type="evidence" value="ECO:0007669"/>
    <property type="project" value="UniProtKB-SubCell"/>
</dbReference>
<dbReference type="PRINTS" id="PR00951">
    <property type="entry name" value="FLGBIOSNFLIP"/>
</dbReference>
<dbReference type="Proteomes" id="UP000008332">
    <property type="component" value="Chromosome"/>
</dbReference>
<evidence type="ECO:0000256" key="12">
    <source>
        <dbReference type="RuleBase" id="RU362069"/>
    </source>
</evidence>
<keyword evidence="10" id="KW-0975">Bacterial flagellum</keyword>
<dbReference type="HOGENOM" id="CLU_042028_0_1_4"/>
<keyword evidence="13" id="KW-0282">Flagellum</keyword>
<evidence type="ECO:0000256" key="11">
    <source>
        <dbReference type="ARBA" id="ARBA00023225"/>
    </source>
</evidence>
<dbReference type="Pfam" id="PF00813">
    <property type="entry name" value="FliP"/>
    <property type="match status" value="1"/>
</dbReference>